<evidence type="ECO:0000313" key="2">
    <source>
        <dbReference type="Proteomes" id="UP001396334"/>
    </source>
</evidence>
<name>A0ABR2QAZ6_9ROSI</name>
<sequence length="210" mass="23189">MGRLKDSSVDIYVNHKIDVGEGCQKNNEVIEGSKNRAGEDGDSEDGVDVGGEELGVDIIGLEVAGENLRVVIEELHTNCERVRTDANDETLHDVDDVCEDLGIKLDADCNNELKEDNGEGCFLYDVELLSDVDDEVVSIRKKLIGNEKKGKDSISKRVDLDVSDEECVQDIEVRDDALEEHEIKGMNRKLNGHESDYLDFSDPGEYGDSG</sequence>
<accession>A0ABR2QAZ6</accession>
<evidence type="ECO:0000313" key="1">
    <source>
        <dbReference type="EMBL" id="KAK8997742.1"/>
    </source>
</evidence>
<organism evidence="1 2">
    <name type="scientific">Hibiscus sabdariffa</name>
    <name type="common">roselle</name>
    <dbReference type="NCBI Taxonomy" id="183260"/>
    <lineage>
        <taxon>Eukaryota</taxon>
        <taxon>Viridiplantae</taxon>
        <taxon>Streptophyta</taxon>
        <taxon>Embryophyta</taxon>
        <taxon>Tracheophyta</taxon>
        <taxon>Spermatophyta</taxon>
        <taxon>Magnoliopsida</taxon>
        <taxon>eudicotyledons</taxon>
        <taxon>Gunneridae</taxon>
        <taxon>Pentapetalae</taxon>
        <taxon>rosids</taxon>
        <taxon>malvids</taxon>
        <taxon>Malvales</taxon>
        <taxon>Malvaceae</taxon>
        <taxon>Malvoideae</taxon>
        <taxon>Hibiscus</taxon>
    </lineage>
</organism>
<dbReference type="EMBL" id="JBBPBN010000042">
    <property type="protein sequence ID" value="KAK8997742.1"/>
    <property type="molecule type" value="Genomic_DNA"/>
</dbReference>
<dbReference type="Proteomes" id="UP001396334">
    <property type="component" value="Unassembled WGS sequence"/>
</dbReference>
<proteinExistence type="predicted"/>
<reference evidence="1 2" key="1">
    <citation type="journal article" date="2024" name="G3 (Bethesda)">
        <title>Genome assembly of Hibiscus sabdariffa L. provides insights into metabolisms of medicinal natural products.</title>
        <authorList>
            <person name="Kim T."/>
        </authorList>
    </citation>
    <scope>NUCLEOTIDE SEQUENCE [LARGE SCALE GENOMIC DNA]</scope>
    <source>
        <strain evidence="1">TK-2024</strain>
        <tissue evidence="1">Old leaves</tissue>
    </source>
</reference>
<comment type="caution">
    <text evidence="1">The sequence shown here is derived from an EMBL/GenBank/DDBJ whole genome shotgun (WGS) entry which is preliminary data.</text>
</comment>
<protein>
    <submittedName>
        <fullName evidence="1">Uncharacterized protein</fullName>
    </submittedName>
</protein>
<keyword evidence="2" id="KW-1185">Reference proteome</keyword>
<gene>
    <name evidence="1" type="ORF">V6N11_012282</name>
</gene>